<dbReference type="Pfam" id="PF02464">
    <property type="entry name" value="CinA"/>
    <property type="match status" value="1"/>
</dbReference>
<name>A0A0C5V513_9GAMM</name>
<protein>
    <submittedName>
        <fullName evidence="2">Uncharacterized protein (Competence-and mitomycin-induced)</fullName>
    </submittedName>
</protein>
<dbReference type="InterPro" id="IPR036653">
    <property type="entry name" value="CinA-like_C"/>
</dbReference>
<dbReference type="SUPFAM" id="SSF142433">
    <property type="entry name" value="CinA-like"/>
    <property type="match status" value="1"/>
</dbReference>
<dbReference type="NCBIfam" id="TIGR00199">
    <property type="entry name" value="PncC_domain"/>
    <property type="match status" value="1"/>
</dbReference>
<dbReference type="HOGENOM" id="CLU_030805_1_2_6"/>
<dbReference type="Gene3D" id="3.90.950.20">
    <property type="entry name" value="CinA-like"/>
    <property type="match status" value="1"/>
</dbReference>
<dbReference type="AlphaFoldDB" id="A0A0C5V513"/>
<dbReference type="InterPro" id="IPR008136">
    <property type="entry name" value="CinA_C"/>
</dbReference>
<keyword evidence="3" id="KW-1185">Reference proteome</keyword>
<sequence>MNTNLGASAENRKMPILDILAAQLKRLQWTLMTAESCTGGGIGKLCTEMAGSSEWFEGGIISYSNRIKTDLLGVPEESLMQYGAVSEEVARHMVSGLVYRTGVKCAVAVTGVAGPGGGSLLKPVGTVWMAWSINDKIETRRYLFEGSREDIREQTIEQSLLQLSIFLQEVSNQG</sequence>
<organism evidence="2 3">
    <name type="scientific">Gynuella sunshinyii YC6258</name>
    <dbReference type="NCBI Taxonomy" id="1445510"/>
    <lineage>
        <taxon>Bacteria</taxon>
        <taxon>Pseudomonadati</taxon>
        <taxon>Pseudomonadota</taxon>
        <taxon>Gammaproteobacteria</taxon>
        <taxon>Oceanospirillales</taxon>
        <taxon>Saccharospirillaceae</taxon>
        <taxon>Gynuella</taxon>
    </lineage>
</organism>
<dbReference type="EMBL" id="CP007142">
    <property type="protein sequence ID" value="AJQ94565.1"/>
    <property type="molecule type" value="Genomic_DNA"/>
</dbReference>
<accession>A0A0C5V513</accession>
<dbReference type="Proteomes" id="UP000032266">
    <property type="component" value="Chromosome"/>
</dbReference>
<dbReference type="KEGG" id="gsn:YC6258_02527"/>
<gene>
    <name evidence="2" type="ORF">YC6258_02527</name>
</gene>
<feature type="domain" description="CinA C-terminal" evidence="1">
    <location>
        <begin position="19"/>
        <end position="164"/>
    </location>
</feature>
<dbReference type="RefSeq" id="WP_245627040.1">
    <property type="nucleotide sequence ID" value="NZ_CP007142.1"/>
</dbReference>
<dbReference type="STRING" id="1445510.YC6258_02527"/>
<evidence type="ECO:0000259" key="1">
    <source>
        <dbReference type="Pfam" id="PF02464"/>
    </source>
</evidence>
<reference evidence="2 3" key="1">
    <citation type="submission" date="2014-01" db="EMBL/GenBank/DDBJ databases">
        <title>Full genme sequencing of cellulolytic bacterium Gynuella sunshinyii YC6258T gen. nov., sp. nov.</title>
        <authorList>
            <person name="Khan H."/>
            <person name="Chung E.J."/>
            <person name="Chung Y.R."/>
        </authorList>
    </citation>
    <scope>NUCLEOTIDE SEQUENCE [LARGE SCALE GENOMIC DNA]</scope>
    <source>
        <strain evidence="2 3">YC6258</strain>
    </source>
</reference>
<evidence type="ECO:0000313" key="3">
    <source>
        <dbReference type="Proteomes" id="UP000032266"/>
    </source>
</evidence>
<proteinExistence type="predicted"/>
<evidence type="ECO:0000313" key="2">
    <source>
        <dbReference type="EMBL" id="AJQ94565.1"/>
    </source>
</evidence>